<dbReference type="RefSeq" id="WP_132104088.1">
    <property type="nucleotide sequence ID" value="NZ_SMLB01000020.1"/>
</dbReference>
<evidence type="ECO:0000256" key="1">
    <source>
        <dbReference type="SAM" id="MobiDB-lite"/>
    </source>
</evidence>
<evidence type="ECO:0000313" key="3">
    <source>
        <dbReference type="Proteomes" id="UP000295217"/>
    </source>
</evidence>
<comment type="caution">
    <text evidence="2">The sequence shown here is derived from an EMBL/GenBank/DDBJ whole genome shotgun (WGS) entry which is preliminary data.</text>
</comment>
<dbReference type="Proteomes" id="UP000295217">
    <property type="component" value="Unassembled WGS sequence"/>
</dbReference>
<proteinExistence type="predicted"/>
<dbReference type="OrthoDB" id="3212097at2"/>
<dbReference type="AlphaFoldDB" id="A0A4R5A8I4"/>
<sequence>MSATSLPPDRAGPRHVDPATVVAVGELTEALETVEVARGHLYAFHQLTGSADFKVESAIAKLRQAGHSELAARLETDLLGRNVLPGRWSFQVIQDYEDTYYEPFRDFERAGRELVGGRRHLYEAWLKQRRRSPGRSGHEATPDEPAAGPPPPG</sequence>
<dbReference type="EMBL" id="SMLB01000020">
    <property type="protein sequence ID" value="TDD68473.1"/>
    <property type="molecule type" value="Genomic_DNA"/>
</dbReference>
<evidence type="ECO:0000313" key="2">
    <source>
        <dbReference type="EMBL" id="TDD68473.1"/>
    </source>
</evidence>
<feature type="region of interest" description="Disordered" evidence="1">
    <location>
        <begin position="128"/>
        <end position="153"/>
    </location>
</feature>
<organism evidence="2 3">
    <name type="scientific">Jiangella aurantiaca</name>
    <dbReference type="NCBI Taxonomy" id="2530373"/>
    <lineage>
        <taxon>Bacteria</taxon>
        <taxon>Bacillati</taxon>
        <taxon>Actinomycetota</taxon>
        <taxon>Actinomycetes</taxon>
        <taxon>Jiangellales</taxon>
        <taxon>Jiangellaceae</taxon>
        <taxon>Jiangella</taxon>
    </lineage>
</organism>
<keyword evidence="3" id="KW-1185">Reference proteome</keyword>
<reference evidence="2 3" key="1">
    <citation type="submission" date="2019-02" db="EMBL/GenBank/DDBJ databases">
        <title>Draft genome sequences of novel Actinobacteria.</title>
        <authorList>
            <person name="Sahin N."/>
            <person name="Ay H."/>
            <person name="Saygin H."/>
        </authorList>
    </citation>
    <scope>NUCLEOTIDE SEQUENCE [LARGE SCALE GENOMIC DNA]</scope>
    <source>
        <strain evidence="2 3">8K307</strain>
    </source>
</reference>
<protein>
    <submittedName>
        <fullName evidence="2">Uncharacterized protein</fullName>
    </submittedName>
</protein>
<name>A0A4R5A8I4_9ACTN</name>
<gene>
    <name evidence="2" type="ORF">E1262_15735</name>
</gene>
<accession>A0A4R5A8I4</accession>